<feature type="domain" description="C2H2-type" evidence="11">
    <location>
        <begin position="273"/>
        <end position="300"/>
    </location>
</feature>
<feature type="region of interest" description="Disordered" evidence="10">
    <location>
        <begin position="98"/>
        <end position="125"/>
    </location>
</feature>
<dbReference type="SUPFAM" id="SSF57667">
    <property type="entry name" value="beta-beta-alpha zinc fingers"/>
    <property type="match status" value="3"/>
</dbReference>
<keyword evidence="6" id="KW-0805">Transcription regulation</keyword>
<sequence>MQAAESDAGSASAGERGHRPPRDSKYREGWMLGLKTEAADCEDAVVKQELDVEHAQLQWDTTGDPNLVLKHEDGFVMKIDDEVDEVVIKQELEIGPSVLTPQTMPRPLSPPAQANQNPYLGSSSKRGMSLAPLYTTLQTDVEKDCYEEDYGVRFKADLVLDARREHPHDPFESKDTSVGLQGKGQCRLHVKTSTECGFGIDAPQATAGPSPGGEHKILCDSWQHEKTSKSTLISDICDSSDEKRYICEHCEYRASKLDHLKKHMCTHTGEKPYKCEQCDYRASQLGHIKTHIHTHTGVKPYQCEQCAYSASQLGHLKRHMLIHSGEKPHKCEQCRFSASKLDNLKVHMRTHTGVKPYKCEQCGFSASQLSHLKSIFAYQ</sequence>
<feature type="compositionally biased region" description="Basic and acidic residues" evidence="10">
    <location>
        <begin position="15"/>
        <end position="28"/>
    </location>
</feature>
<evidence type="ECO:0000256" key="1">
    <source>
        <dbReference type="ARBA" id="ARBA00004123"/>
    </source>
</evidence>
<evidence type="ECO:0000256" key="7">
    <source>
        <dbReference type="ARBA" id="ARBA00023163"/>
    </source>
</evidence>
<evidence type="ECO:0000259" key="11">
    <source>
        <dbReference type="PROSITE" id="PS50157"/>
    </source>
</evidence>
<evidence type="ECO:0000313" key="12">
    <source>
        <dbReference type="EMBL" id="GBP00550.1"/>
    </source>
</evidence>
<feature type="domain" description="C2H2-type" evidence="11">
    <location>
        <begin position="329"/>
        <end position="356"/>
    </location>
</feature>
<dbReference type="FunFam" id="3.30.160.60:FF:000630">
    <property type="entry name" value="Zinc finger protein 180"/>
    <property type="match status" value="1"/>
</dbReference>
<dbReference type="InterPro" id="IPR013087">
    <property type="entry name" value="Znf_C2H2_type"/>
</dbReference>
<name>A0A4C1SHE7_EUMVA</name>
<feature type="domain" description="C2H2-type" evidence="11">
    <location>
        <begin position="245"/>
        <end position="272"/>
    </location>
</feature>
<feature type="compositionally biased region" description="Low complexity" evidence="10">
    <location>
        <begin position="1"/>
        <end position="14"/>
    </location>
</feature>
<dbReference type="EMBL" id="BGZK01003371">
    <property type="protein sequence ID" value="GBP00550.1"/>
    <property type="molecule type" value="Genomic_DNA"/>
</dbReference>
<keyword evidence="2" id="KW-0479">Metal-binding</keyword>
<dbReference type="InterPro" id="IPR050331">
    <property type="entry name" value="Zinc_finger"/>
</dbReference>
<gene>
    <name evidence="12" type="primary">ZNF782</name>
    <name evidence="12" type="ORF">EVAR_17474_1</name>
</gene>
<accession>A0A4C1SHE7</accession>
<dbReference type="PROSITE" id="PS50157">
    <property type="entry name" value="ZINC_FINGER_C2H2_2"/>
    <property type="match status" value="4"/>
</dbReference>
<dbReference type="FunFam" id="3.30.160.60:FF:002069">
    <property type="entry name" value="Uncharacterized protein"/>
    <property type="match status" value="1"/>
</dbReference>
<feature type="compositionally biased region" description="Polar residues" evidence="10">
    <location>
        <begin position="112"/>
        <end position="125"/>
    </location>
</feature>
<keyword evidence="7" id="KW-0804">Transcription</keyword>
<evidence type="ECO:0000256" key="3">
    <source>
        <dbReference type="ARBA" id="ARBA00022737"/>
    </source>
</evidence>
<organism evidence="12 13">
    <name type="scientific">Eumeta variegata</name>
    <name type="common">Bagworm moth</name>
    <name type="synonym">Eumeta japonica</name>
    <dbReference type="NCBI Taxonomy" id="151549"/>
    <lineage>
        <taxon>Eukaryota</taxon>
        <taxon>Metazoa</taxon>
        <taxon>Ecdysozoa</taxon>
        <taxon>Arthropoda</taxon>
        <taxon>Hexapoda</taxon>
        <taxon>Insecta</taxon>
        <taxon>Pterygota</taxon>
        <taxon>Neoptera</taxon>
        <taxon>Endopterygota</taxon>
        <taxon>Lepidoptera</taxon>
        <taxon>Glossata</taxon>
        <taxon>Ditrysia</taxon>
        <taxon>Tineoidea</taxon>
        <taxon>Psychidae</taxon>
        <taxon>Oiketicinae</taxon>
        <taxon>Eumeta</taxon>
    </lineage>
</organism>
<keyword evidence="13" id="KW-1185">Reference proteome</keyword>
<dbReference type="Proteomes" id="UP000299102">
    <property type="component" value="Unassembled WGS sequence"/>
</dbReference>
<dbReference type="SMART" id="SM00355">
    <property type="entry name" value="ZnF_C2H2"/>
    <property type="match status" value="4"/>
</dbReference>
<dbReference type="InterPro" id="IPR036236">
    <property type="entry name" value="Znf_C2H2_sf"/>
</dbReference>
<dbReference type="AlphaFoldDB" id="A0A4C1SHE7"/>
<dbReference type="GO" id="GO:0010468">
    <property type="term" value="P:regulation of gene expression"/>
    <property type="evidence" value="ECO:0007669"/>
    <property type="project" value="TreeGrafter"/>
</dbReference>
<evidence type="ECO:0000256" key="4">
    <source>
        <dbReference type="ARBA" id="ARBA00022771"/>
    </source>
</evidence>
<proteinExistence type="predicted"/>
<evidence type="ECO:0000313" key="13">
    <source>
        <dbReference type="Proteomes" id="UP000299102"/>
    </source>
</evidence>
<keyword evidence="8" id="KW-0539">Nucleus</keyword>
<evidence type="ECO:0000256" key="5">
    <source>
        <dbReference type="ARBA" id="ARBA00022833"/>
    </source>
</evidence>
<evidence type="ECO:0000256" key="8">
    <source>
        <dbReference type="ARBA" id="ARBA00023242"/>
    </source>
</evidence>
<dbReference type="GO" id="GO:0005634">
    <property type="term" value="C:nucleus"/>
    <property type="evidence" value="ECO:0007669"/>
    <property type="project" value="UniProtKB-SubCell"/>
</dbReference>
<reference evidence="12 13" key="1">
    <citation type="journal article" date="2019" name="Commun. Biol.">
        <title>The bagworm genome reveals a unique fibroin gene that provides high tensile strength.</title>
        <authorList>
            <person name="Kono N."/>
            <person name="Nakamura H."/>
            <person name="Ohtoshi R."/>
            <person name="Tomita M."/>
            <person name="Numata K."/>
            <person name="Arakawa K."/>
        </authorList>
    </citation>
    <scope>NUCLEOTIDE SEQUENCE [LARGE SCALE GENOMIC DNA]</scope>
</reference>
<keyword evidence="4 9" id="KW-0863">Zinc-finger</keyword>
<dbReference type="Gene3D" id="3.30.160.60">
    <property type="entry name" value="Classic Zinc Finger"/>
    <property type="match status" value="5"/>
</dbReference>
<keyword evidence="3" id="KW-0677">Repeat</keyword>
<dbReference type="PANTHER" id="PTHR16515:SF57">
    <property type="entry name" value="ZINC FINGER PROTEIN 154-LIKE"/>
    <property type="match status" value="1"/>
</dbReference>
<dbReference type="STRING" id="151549.A0A4C1SHE7"/>
<evidence type="ECO:0000256" key="6">
    <source>
        <dbReference type="ARBA" id="ARBA00023015"/>
    </source>
</evidence>
<evidence type="ECO:0000256" key="2">
    <source>
        <dbReference type="ARBA" id="ARBA00022723"/>
    </source>
</evidence>
<comment type="subcellular location">
    <subcellularLocation>
        <location evidence="1">Nucleus</location>
    </subcellularLocation>
</comment>
<protein>
    <submittedName>
        <fullName evidence="12">Zinc finger protein 782</fullName>
    </submittedName>
</protein>
<dbReference type="Pfam" id="PF00096">
    <property type="entry name" value="zf-C2H2"/>
    <property type="match status" value="2"/>
</dbReference>
<dbReference type="PANTHER" id="PTHR16515">
    <property type="entry name" value="PR DOMAIN ZINC FINGER PROTEIN"/>
    <property type="match status" value="1"/>
</dbReference>
<comment type="caution">
    <text evidence="12">The sequence shown here is derived from an EMBL/GenBank/DDBJ whole genome shotgun (WGS) entry which is preliminary data.</text>
</comment>
<dbReference type="OrthoDB" id="6077919at2759"/>
<dbReference type="FunFam" id="3.30.160.60:FF:000395">
    <property type="entry name" value="zinc finger protein 513"/>
    <property type="match status" value="2"/>
</dbReference>
<dbReference type="GO" id="GO:0008270">
    <property type="term" value="F:zinc ion binding"/>
    <property type="evidence" value="ECO:0007669"/>
    <property type="project" value="UniProtKB-KW"/>
</dbReference>
<feature type="region of interest" description="Disordered" evidence="10">
    <location>
        <begin position="1"/>
        <end position="28"/>
    </location>
</feature>
<feature type="domain" description="C2H2-type" evidence="11">
    <location>
        <begin position="301"/>
        <end position="328"/>
    </location>
</feature>
<keyword evidence="5" id="KW-0862">Zinc</keyword>
<evidence type="ECO:0000256" key="10">
    <source>
        <dbReference type="SAM" id="MobiDB-lite"/>
    </source>
</evidence>
<evidence type="ECO:0000256" key="9">
    <source>
        <dbReference type="PROSITE-ProRule" id="PRU00042"/>
    </source>
</evidence>